<dbReference type="RefSeq" id="WP_187709209.1">
    <property type="nucleotide sequence ID" value="NZ_CP060782.1"/>
</dbReference>
<dbReference type="Proteomes" id="UP000516105">
    <property type="component" value="Chromosome"/>
</dbReference>
<name>A0ABX6T8T0_9SPHN</name>
<gene>
    <name evidence="1" type="ORF">H9L14_03265</name>
</gene>
<organism evidence="1 2">
    <name type="scientific">Sphingomonas sediminicola</name>
    <dbReference type="NCBI Taxonomy" id="386874"/>
    <lineage>
        <taxon>Bacteria</taxon>
        <taxon>Pseudomonadati</taxon>
        <taxon>Pseudomonadota</taxon>
        <taxon>Alphaproteobacteria</taxon>
        <taxon>Sphingomonadales</taxon>
        <taxon>Sphingomonadaceae</taxon>
        <taxon>Sphingomonas</taxon>
    </lineage>
</organism>
<reference evidence="1 2" key="1">
    <citation type="submission" date="2020-08" db="EMBL/GenBank/DDBJ databases">
        <title>Genome sequence of Sphingomonas sediminicola KACC 15039T.</title>
        <authorList>
            <person name="Hyun D.-W."/>
            <person name="Bae J.-W."/>
        </authorList>
    </citation>
    <scope>NUCLEOTIDE SEQUENCE [LARGE SCALE GENOMIC DNA]</scope>
    <source>
        <strain evidence="1 2">KACC 15039</strain>
    </source>
</reference>
<dbReference type="EMBL" id="CP060782">
    <property type="protein sequence ID" value="QNP46256.1"/>
    <property type="molecule type" value="Genomic_DNA"/>
</dbReference>
<proteinExistence type="predicted"/>
<dbReference type="Pfam" id="PF14014">
    <property type="entry name" value="DUF4230"/>
    <property type="match status" value="1"/>
</dbReference>
<evidence type="ECO:0000313" key="1">
    <source>
        <dbReference type="EMBL" id="QNP46256.1"/>
    </source>
</evidence>
<dbReference type="InterPro" id="IPR025324">
    <property type="entry name" value="DUF4230"/>
</dbReference>
<keyword evidence="2" id="KW-1185">Reference proteome</keyword>
<accession>A0ABX6T8T0</accession>
<protein>
    <submittedName>
        <fullName evidence="1">DUF4230 domain-containing protein</fullName>
    </submittedName>
</protein>
<evidence type="ECO:0000313" key="2">
    <source>
        <dbReference type="Proteomes" id="UP000516105"/>
    </source>
</evidence>
<sequence>MDKNLRITPKQTAIALVVFVLVAWVATCQWRASEERRRDEEIATAEGLAQVVSSTFAGRTDLKVSNVSGTIDVTSVNHGTIFNSKMKATLPYSVDYFVDLSGLGADDARYDPQTKTLMVRIPDVRVAEPHIDLTKGKVGDAEGFWVSRRASANLVNRTLKLTREKAAQNARKPEYLDRAKQEARERIAALLDLPLKTTRYDDVKVVVRFASDEDADDPSYLDLSRPYNEVIAEAERRRAVEGSR</sequence>